<protein>
    <submittedName>
        <fullName evidence="3">16S rRNA (Guanine(966)-N(2))-methyltransferase RsmD</fullName>
        <ecNumber evidence="3">2.1.1.171</ecNumber>
    </submittedName>
</protein>
<gene>
    <name evidence="3" type="primary">rsmD</name>
    <name evidence="3" type="ORF">ENN98_04120</name>
</gene>
<dbReference type="PANTHER" id="PTHR43542:SF1">
    <property type="entry name" value="METHYLTRANSFERASE"/>
    <property type="match status" value="1"/>
</dbReference>
<dbReference type="EMBL" id="DSDS01000096">
    <property type="protein sequence ID" value="HET97870.1"/>
    <property type="molecule type" value="Genomic_DNA"/>
</dbReference>
<dbReference type="EC" id="2.1.1.171" evidence="3"/>
<accession>A0A7C2XGV9</accession>
<dbReference type="InterPro" id="IPR004398">
    <property type="entry name" value="RNA_MeTrfase_RsmD"/>
</dbReference>
<evidence type="ECO:0000313" key="3">
    <source>
        <dbReference type="EMBL" id="HET97870.1"/>
    </source>
</evidence>
<keyword evidence="1 3" id="KW-0489">Methyltransferase</keyword>
<organism evidence="3">
    <name type="scientific">Desulfurivibrio alkaliphilus</name>
    <dbReference type="NCBI Taxonomy" id="427923"/>
    <lineage>
        <taxon>Bacteria</taxon>
        <taxon>Pseudomonadati</taxon>
        <taxon>Thermodesulfobacteriota</taxon>
        <taxon>Desulfobulbia</taxon>
        <taxon>Desulfobulbales</taxon>
        <taxon>Desulfobulbaceae</taxon>
        <taxon>Desulfurivibrio</taxon>
    </lineage>
</organism>
<dbReference type="Proteomes" id="UP000885986">
    <property type="component" value="Unassembled WGS sequence"/>
</dbReference>
<evidence type="ECO:0000256" key="2">
    <source>
        <dbReference type="ARBA" id="ARBA00022679"/>
    </source>
</evidence>
<keyword evidence="2 3" id="KW-0808">Transferase</keyword>
<evidence type="ECO:0000256" key="1">
    <source>
        <dbReference type="ARBA" id="ARBA00022603"/>
    </source>
</evidence>
<dbReference type="Pfam" id="PF03602">
    <property type="entry name" value="Cons_hypoth95"/>
    <property type="match status" value="1"/>
</dbReference>
<dbReference type="PIRSF" id="PIRSF004553">
    <property type="entry name" value="CHP00095"/>
    <property type="match status" value="1"/>
</dbReference>
<comment type="caution">
    <text evidence="3">The sequence shown here is derived from an EMBL/GenBank/DDBJ whole genome shotgun (WGS) entry which is preliminary data.</text>
</comment>
<name>A0A7C2XGV9_9BACT</name>
<sequence>MRIIGGSCRGRRLLAPGRRFAHQVRPTSDRAREGLFNIIWERVAGAKLLDLFAGTGALGLEALSRGADSALFLEHDPRVYELLVRNLKLCGFTDPVARAVRRDCSGSLRFLDNLAPPGGFSLIMADPPYGRGLAAGVLRGLATLFSRGAVLAVGSLVVLETGSEEKLPPEEGELRTVKEPRRYGEALFHFYQAEEL</sequence>
<dbReference type="SUPFAM" id="SSF53335">
    <property type="entry name" value="S-adenosyl-L-methionine-dependent methyltransferases"/>
    <property type="match status" value="1"/>
</dbReference>
<dbReference type="Gene3D" id="3.40.50.150">
    <property type="entry name" value="Vaccinia Virus protein VP39"/>
    <property type="match status" value="1"/>
</dbReference>
<reference evidence="3" key="1">
    <citation type="journal article" date="2020" name="mSystems">
        <title>Genome- and Community-Level Interaction Insights into Carbon Utilization and Element Cycling Functions of Hydrothermarchaeota in Hydrothermal Sediment.</title>
        <authorList>
            <person name="Zhou Z."/>
            <person name="Liu Y."/>
            <person name="Xu W."/>
            <person name="Pan J."/>
            <person name="Luo Z.H."/>
            <person name="Li M."/>
        </authorList>
    </citation>
    <scope>NUCLEOTIDE SEQUENCE [LARGE SCALE GENOMIC DNA]</scope>
    <source>
        <strain evidence="3">SpSt-1224</strain>
    </source>
</reference>
<dbReference type="CDD" id="cd02440">
    <property type="entry name" value="AdoMet_MTases"/>
    <property type="match status" value="1"/>
</dbReference>
<dbReference type="InterPro" id="IPR029063">
    <property type="entry name" value="SAM-dependent_MTases_sf"/>
</dbReference>
<proteinExistence type="predicted"/>
<dbReference type="AlphaFoldDB" id="A0A7C2XGV9"/>
<dbReference type="NCBIfam" id="TIGR00095">
    <property type="entry name" value="16S rRNA (guanine(966)-N(2))-methyltransferase RsmD"/>
    <property type="match status" value="1"/>
</dbReference>
<dbReference type="GO" id="GO:0052913">
    <property type="term" value="F:16S rRNA (guanine(966)-N(2))-methyltransferase activity"/>
    <property type="evidence" value="ECO:0007669"/>
    <property type="project" value="UniProtKB-EC"/>
</dbReference>
<dbReference type="PANTHER" id="PTHR43542">
    <property type="entry name" value="METHYLTRANSFERASE"/>
    <property type="match status" value="1"/>
</dbReference>